<keyword evidence="2" id="KW-0812">Transmembrane</keyword>
<dbReference type="PANTHER" id="PTHR47535:SF1">
    <property type="entry name" value="NESPRIN-1"/>
    <property type="match status" value="1"/>
</dbReference>
<evidence type="ECO:0000256" key="2">
    <source>
        <dbReference type="ARBA" id="ARBA00022692"/>
    </source>
</evidence>
<comment type="subcellular location">
    <subcellularLocation>
        <location evidence="1">Membrane</location>
    </subcellularLocation>
</comment>
<evidence type="ECO:0000256" key="4">
    <source>
        <dbReference type="ARBA" id="ARBA00022989"/>
    </source>
</evidence>
<feature type="coiled-coil region" evidence="6">
    <location>
        <begin position="2087"/>
        <end position="2141"/>
    </location>
</feature>
<comment type="caution">
    <text evidence="7">The sequence shown here is derived from an EMBL/GenBank/DDBJ whole genome shotgun (WGS) entry which is preliminary data.</text>
</comment>
<name>A0ABQ8S7K4_PERAM</name>
<keyword evidence="3" id="KW-0677">Repeat</keyword>
<dbReference type="CDD" id="cd00176">
    <property type="entry name" value="SPEC"/>
    <property type="match status" value="3"/>
</dbReference>
<protein>
    <submittedName>
        <fullName evidence="7">Uncharacterized protein</fullName>
    </submittedName>
</protein>
<dbReference type="Gene3D" id="1.20.58.60">
    <property type="match status" value="12"/>
</dbReference>
<dbReference type="EMBL" id="JAJSOF020000033">
    <property type="protein sequence ID" value="KAJ4429801.1"/>
    <property type="molecule type" value="Genomic_DNA"/>
</dbReference>
<feature type="coiled-coil region" evidence="6">
    <location>
        <begin position="820"/>
        <end position="847"/>
    </location>
</feature>
<keyword evidence="4" id="KW-1133">Transmembrane helix</keyword>
<dbReference type="SUPFAM" id="SSF46966">
    <property type="entry name" value="Spectrin repeat"/>
    <property type="match status" value="17"/>
</dbReference>
<evidence type="ECO:0000313" key="7">
    <source>
        <dbReference type="EMBL" id="KAJ4429801.1"/>
    </source>
</evidence>
<feature type="coiled-coil region" evidence="6">
    <location>
        <begin position="1888"/>
        <end position="1915"/>
    </location>
</feature>
<feature type="coiled-coil region" evidence="6">
    <location>
        <begin position="52"/>
        <end position="109"/>
    </location>
</feature>
<dbReference type="Proteomes" id="UP001148838">
    <property type="component" value="Unassembled WGS sequence"/>
</dbReference>
<gene>
    <name evidence="7" type="ORF">ANN_22005</name>
</gene>
<proteinExistence type="predicted"/>
<feature type="coiled-coil region" evidence="6">
    <location>
        <begin position="1175"/>
        <end position="1209"/>
    </location>
</feature>
<dbReference type="Pfam" id="PF00435">
    <property type="entry name" value="Spectrin"/>
    <property type="match status" value="6"/>
</dbReference>
<organism evidence="7 8">
    <name type="scientific">Periplaneta americana</name>
    <name type="common">American cockroach</name>
    <name type="synonym">Blatta americana</name>
    <dbReference type="NCBI Taxonomy" id="6978"/>
    <lineage>
        <taxon>Eukaryota</taxon>
        <taxon>Metazoa</taxon>
        <taxon>Ecdysozoa</taxon>
        <taxon>Arthropoda</taxon>
        <taxon>Hexapoda</taxon>
        <taxon>Insecta</taxon>
        <taxon>Pterygota</taxon>
        <taxon>Neoptera</taxon>
        <taxon>Polyneoptera</taxon>
        <taxon>Dictyoptera</taxon>
        <taxon>Blattodea</taxon>
        <taxon>Blattoidea</taxon>
        <taxon>Blattidae</taxon>
        <taxon>Blattinae</taxon>
        <taxon>Periplaneta</taxon>
    </lineage>
</organism>
<dbReference type="InterPro" id="IPR052403">
    <property type="entry name" value="LINC-complex_assoc"/>
</dbReference>
<dbReference type="SMART" id="SM00150">
    <property type="entry name" value="SPEC"/>
    <property type="match status" value="14"/>
</dbReference>
<keyword evidence="8" id="KW-1185">Reference proteome</keyword>
<feature type="non-terminal residue" evidence="7">
    <location>
        <position position="1"/>
    </location>
</feature>
<dbReference type="PANTHER" id="PTHR47535">
    <property type="entry name" value="MUSCLE-SPECIFIC PROTEIN 300 KDA, ISOFORM G"/>
    <property type="match status" value="1"/>
</dbReference>
<evidence type="ECO:0000256" key="3">
    <source>
        <dbReference type="ARBA" id="ARBA00022737"/>
    </source>
</evidence>
<accession>A0ABQ8S7K4</accession>
<keyword evidence="5" id="KW-0472">Membrane</keyword>
<feature type="coiled-coil region" evidence="6">
    <location>
        <begin position="1681"/>
        <end position="1708"/>
    </location>
</feature>
<evidence type="ECO:0000256" key="6">
    <source>
        <dbReference type="SAM" id="Coils"/>
    </source>
</evidence>
<evidence type="ECO:0000256" key="5">
    <source>
        <dbReference type="ARBA" id="ARBA00023136"/>
    </source>
</evidence>
<dbReference type="InterPro" id="IPR018159">
    <property type="entry name" value="Spectrin/alpha-actinin"/>
</dbReference>
<keyword evidence="6" id="KW-0175">Coiled coil</keyword>
<feature type="coiled-coil region" evidence="6">
    <location>
        <begin position="1819"/>
        <end position="1850"/>
    </location>
</feature>
<reference evidence="7 8" key="1">
    <citation type="journal article" date="2022" name="Allergy">
        <title>Genome assembly and annotation of Periplaneta americana reveal a comprehensive cockroach allergen profile.</title>
        <authorList>
            <person name="Wang L."/>
            <person name="Xiong Q."/>
            <person name="Saelim N."/>
            <person name="Wang L."/>
            <person name="Nong W."/>
            <person name="Wan A.T."/>
            <person name="Shi M."/>
            <person name="Liu X."/>
            <person name="Cao Q."/>
            <person name="Hui J.H.L."/>
            <person name="Sookrung N."/>
            <person name="Leung T.F."/>
            <person name="Tungtrongchitr A."/>
            <person name="Tsui S.K.W."/>
        </authorList>
    </citation>
    <scope>NUCLEOTIDE SEQUENCE [LARGE SCALE GENOMIC DNA]</scope>
    <source>
        <strain evidence="7">PWHHKU_190912</strain>
    </source>
</reference>
<sequence>LLIFQHVKQYMHAGDILRNRKDFRIGVERLQHWLRNAESILSSSQLSSTEGIKVYGSQLQQLQNEVEGIEDLFKNVSKKFQAMIQDLSRDEVDRNMNTLKKEKEALVRVRALIPMQLHLFHQILVQQESLEAGQLEIGQWLDEAEVILASHSLAGGKEPVQALLDKHKAFFSRALYYKSMLESKNKVFQSIVKSVDHSEGIDTGDFRLRMAQLNERFIRVTQTAQQWELKLQEAIRCWHNFRENERIISEWLQKAEKLIAEKHIDTKQTVESHKAIELGNKMYFLFFFFQSFFEKVNEKWIQDLVNSAQDLRNCLPHELHHPVDAIVDRLQAKWKEVLSFAPLHLMRLEFRLDEATFNQYLKEIEKEIHAEQQAFNKHEDIETVLTRNKEFFVERRVIVEVERCLENMGKISNSYGQWDSRDTSLRDAHSRAVAQWEGTFRKVDNISQQLQQIPTQWKNYQQKYAEMVEWMDKVDVSLQSIVKEVNTLEEFEKERAVFQNICREVDGKREDMKWLVQTLDSLVSHASEEESSAEQKKLEQLIGRYKNLIPTIELTMVKTDVHYKCYTYRKEVREVVGLLQKVKETSMSGPQPETLDSVNVMIKQQETAVSQLDQQRSNIMSMLQRGKDLVKDTHAPTFIKGEVANLETGWNEAYGQTVEKLKKLKGTHKVWTNYKNQKDEILMLLEQAEGELKKVAPVAYDSHRVAADLQAKQDMSVALRKATEEMLRKLRDLCSTLTTMTAPERKPLLQKEVTEIERRLHVTLETVEERVTYLEQFNARWTRFQAQLDELRNWTHHSAPSLLDQLQEAELTPEERVKKSQALQAQLEDKINVLDVLSDEAKELLQEDGENVEAAQLKEEVIALRDSVLGLHQAVAMQISSVGQDLSHWQDYKSGLQEVKPWVEQAEVKVNMGIPKPVSLQEAQQLLDSARVFEKQCEDYLAKLQGIAALSQQITCRTNAPDEVDAVHSRWAAVHDVAVQWGTKLEKLVGTWEEFENEAKKVDTWIEEGQKAVLEVPLDISTPDTDKLEKELVKLKAFNKEISEKQTQLITLTQVSDNIAQGLAMEGATAIKGRVNEMKAKVTKLAEDVRQRLNAISDTILTRQELQGKMGDFENWMDQLGTGVVQVDEVTLDQVDSALQTVHALLQEHSEKQSLFNSIYEEVKQILSRSSPDEASSLNETYSELVGKYQDLEDTLQEKKSALQKWSELLSWYTDANDQLNHIKYQLESQKPKPEDVERFAEELEVVKLKIASWTEVAPIIDGESQQSGTYVRDTAGKRVTAVSLVHELDTKAGSLQAQLSNKREVLEEVGARWSQFQQVQQNLSEGLLGVQSTIQEIIMEVDDCDKLEQAVKDIAGLLEEHKLKQGTKDELHRQGKILMEQDQSNVATIQNILASIDANWEKINEMLKEQKAKYMEMNTAWKHFCEAKNKLYSGISEAEKLCQSVQEVPNDLTQATITHDKTKKALEVLRKAKLSLDTMDSKGQILLKQAEPLSGFNSAVIGDELSEAHNAWQQAYDALSKKVQALEAQLIIWKQIDESKNEVLRWLGDTSDALANATQNLSDVESGQSRLNRYKDELPANYNLKTSIISKTAQLVKLNDGKQIPTLESLNKLLEDEFAHVKGIADKLEDIASTVGEQEKNVRDDMKRASDTISRIREAVIKCDDLTGENAKILERLQNCQSLKHELQDFGSNLEQLDAKIEEMKSNYGDSGLTKELSGLQKRYDGVLSHANKIESTLLTFLKKYHMEKFGALQRGVTTHKEKVAWCLPEAGSDRYNLEVKISSLQDVEVGLADCEAKKADLDMSLELLQNVEAPEKMKELKAERDHVIAELNTLKDSYSNTKQLLEHNISLWQQYELMSENVASWLRETEGKVRAESVIQLNLSTITDKIKEMESFQKQVKDYESEIKDISSLGDEIMKENPESRVGQYVAHLVTRYQAVVKFAATYMDRLQALNKTKDMYKTSVTDVENWLANADAKLKSFDDLLSGGAKPMHVYQSKIEELKAFAEERENGQALLNKAVETGEALFSGITPENRETIRAELRKLRDVSEALIDKSNALHKKVEGFMMQRSSFEDSYGQVSRWVAEAEAKIGNKMELKSTLQEKKVAMHGYRTLAQDVNTHKNIIKQLQEKLETLSDSEATTKFNNILASYEKLSKNVDERIGIAEKHVSDHESYLQALEKSRDWLSTLSAEAAIVTDETSLEKEGSDAKLAIIENLLHHKEEGDQLIETCHRQLQTVLEQTNISGHPSLLKEFEDQKKAWEAFLARCTDTQTKLYQLCSRWTKFEEIVDTLTSWIKQKESQVKDQSLRSTQEAKQSHLDKLRSIEEEIFAKGEEFSKASEQSQSIEGESELSVKVSRLITRYQALKNLTREAVTKYEQFVKEHKSFNDEHNAFLEWLSQVEDELKELSQIVGDLAVLQERQKKIRELADVRSRESARFDALIDNGEKLYTHTSPDGREIIRQQLRYPNTF</sequence>
<evidence type="ECO:0000313" key="8">
    <source>
        <dbReference type="Proteomes" id="UP001148838"/>
    </source>
</evidence>
<evidence type="ECO:0000256" key="1">
    <source>
        <dbReference type="ARBA" id="ARBA00004370"/>
    </source>
</evidence>
<dbReference type="InterPro" id="IPR002017">
    <property type="entry name" value="Spectrin_repeat"/>
</dbReference>